<reference evidence="6" key="1">
    <citation type="submission" date="2016-10" db="EMBL/GenBank/DDBJ databases">
        <authorList>
            <person name="Varghese N."/>
            <person name="Submissions S."/>
        </authorList>
    </citation>
    <scope>NUCLEOTIDE SEQUENCE [LARGE SCALE GENOMIC DNA]</scope>
    <source>
        <strain evidence="6">DSM 45079</strain>
    </source>
</reference>
<protein>
    <submittedName>
        <fullName evidence="5">Sensor histidine kinase inhibitor, KipI family</fullName>
    </submittedName>
</protein>
<name>A0A1H2KQQ5_9ACTN</name>
<dbReference type="PANTHER" id="PTHR34698">
    <property type="entry name" value="5-OXOPROLINASE SUBUNIT B"/>
    <property type="match status" value="1"/>
</dbReference>
<gene>
    <name evidence="5" type="ORF">SAMN04488563_4135</name>
</gene>
<dbReference type="InterPro" id="IPR010016">
    <property type="entry name" value="PxpB"/>
</dbReference>
<dbReference type="InterPro" id="IPR003833">
    <property type="entry name" value="CT_C_D"/>
</dbReference>
<proteinExistence type="predicted"/>
<dbReference type="STRING" id="419479.SAMN04488563_4135"/>
<evidence type="ECO:0000313" key="6">
    <source>
        <dbReference type="Proteomes" id="UP000182977"/>
    </source>
</evidence>
<dbReference type="Proteomes" id="UP000182977">
    <property type="component" value="Chromosome I"/>
</dbReference>
<keyword evidence="6" id="KW-1185">Reference proteome</keyword>
<dbReference type="Pfam" id="PF02682">
    <property type="entry name" value="CT_C_D"/>
    <property type="match status" value="1"/>
</dbReference>
<dbReference type="SUPFAM" id="SSF50891">
    <property type="entry name" value="Cyclophilin-like"/>
    <property type="match status" value="1"/>
</dbReference>
<dbReference type="Gene3D" id="3.30.1360.40">
    <property type="match status" value="1"/>
</dbReference>
<organism evidence="5 6">
    <name type="scientific">Jiangella alkaliphila</name>
    <dbReference type="NCBI Taxonomy" id="419479"/>
    <lineage>
        <taxon>Bacteria</taxon>
        <taxon>Bacillati</taxon>
        <taxon>Actinomycetota</taxon>
        <taxon>Actinomycetes</taxon>
        <taxon>Jiangellales</taxon>
        <taxon>Jiangellaceae</taxon>
        <taxon>Jiangella</taxon>
    </lineage>
</organism>
<sequence>MRTSELHVLPCGDHAILVELAGLEDVLALNAALRDHEPAGLVDVVPAAETLLIMFDPGVTSAERLTADLAHLPDERPDADEPPLVEIPVGYDGPDLDAVAAATGLSAAEVVRRHSGATYTVAFTGFAPGFAYLTGLDPQLVLPRRDDPRTRVPAGSVAIADRYSGVYPRSGPGGWHLLGHTDAVLWDLDRTPPAALLPGTRVRFTDGRP</sequence>
<dbReference type="PANTHER" id="PTHR34698:SF2">
    <property type="entry name" value="5-OXOPROLINASE SUBUNIT B"/>
    <property type="match status" value="1"/>
</dbReference>
<feature type="domain" description="Carboxyltransferase" evidence="4">
    <location>
        <begin position="6"/>
        <end position="196"/>
    </location>
</feature>
<accession>A0A1H2KQQ5</accession>
<evidence type="ECO:0000259" key="4">
    <source>
        <dbReference type="SMART" id="SM00796"/>
    </source>
</evidence>
<keyword evidence="2" id="KW-0378">Hydrolase</keyword>
<keyword evidence="1" id="KW-0547">Nucleotide-binding</keyword>
<evidence type="ECO:0000256" key="3">
    <source>
        <dbReference type="ARBA" id="ARBA00022840"/>
    </source>
</evidence>
<keyword evidence="3" id="KW-0067">ATP-binding</keyword>
<dbReference type="SMART" id="SM00796">
    <property type="entry name" value="AHS1"/>
    <property type="match status" value="1"/>
</dbReference>
<dbReference type="InterPro" id="IPR029000">
    <property type="entry name" value="Cyclophilin-like_dom_sf"/>
</dbReference>
<dbReference type="SUPFAM" id="SSF160467">
    <property type="entry name" value="PH0987 N-terminal domain-like"/>
    <property type="match status" value="1"/>
</dbReference>
<dbReference type="GO" id="GO:0016787">
    <property type="term" value="F:hydrolase activity"/>
    <property type="evidence" value="ECO:0007669"/>
    <property type="project" value="UniProtKB-KW"/>
</dbReference>
<evidence type="ECO:0000256" key="1">
    <source>
        <dbReference type="ARBA" id="ARBA00022741"/>
    </source>
</evidence>
<dbReference type="EMBL" id="LT629791">
    <property type="protein sequence ID" value="SDU70987.1"/>
    <property type="molecule type" value="Genomic_DNA"/>
</dbReference>
<dbReference type="AlphaFoldDB" id="A0A1H2KQQ5"/>
<dbReference type="GO" id="GO:0005524">
    <property type="term" value="F:ATP binding"/>
    <property type="evidence" value="ECO:0007669"/>
    <property type="project" value="UniProtKB-KW"/>
</dbReference>
<dbReference type="Gene3D" id="2.40.100.10">
    <property type="entry name" value="Cyclophilin-like"/>
    <property type="match status" value="1"/>
</dbReference>
<evidence type="ECO:0000256" key="2">
    <source>
        <dbReference type="ARBA" id="ARBA00022801"/>
    </source>
</evidence>
<evidence type="ECO:0000313" key="5">
    <source>
        <dbReference type="EMBL" id="SDU70987.1"/>
    </source>
</evidence>